<dbReference type="Pfam" id="PF10973">
    <property type="entry name" value="DUF2799"/>
    <property type="match status" value="1"/>
</dbReference>
<sequence length="249" mass="28601">MWDSLPNTSWYFNFLCISKALQPILSFIDLQHTQQSNEQLRINMYLRFLGIATIGLLLSNCANMNESDCLTANWQLIGFEDGSFGKNESHISQHRKECAEHGVTPDLTAYQKGHFAGSKRFCTANNGFTRGQKGKNYSRSCPEQFEAEFLAGFADGQTLYGLKKLLNQRSAELEDAYKNLDRLEHSISEKSELMIADGLTRDQRIIIRDEIVQYQQQQDELFSALPELKQEFESALQTYELGKQEFSYY</sequence>
<proteinExistence type="predicted"/>
<dbReference type="HOGENOM" id="CLU_097525_0_0_6"/>
<dbReference type="eggNOG" id="ENOG5032YRS">
    <property type="taxonomic scope" value="Bacteria"/>
</dbReference>
<protein>
    <recommendedName>
        <fullName evidence="4">DUF2799 domain-containing protein</fullName>
    </recommendedName>
</protein>
<dbReference type="Proteomes" id="UP000011864">
    <property type="component" value="Chromosome"/>
</dbReference>
<dbReference type="STRING" id="1129794.C427_0716"/>
<keyword evidence="3" id="KW-1185">Reference proteome</keyword>
<reference evidence="2 3" key="1">
    <citation type="journal article" date="2013" name="Genome Announc.">
        <title>Complete Genome Sequence of Glaciecola psychrophila Strain 170T.</title>
        <authorList>
            <person name="Yin J."/>
            <person name="Chen J."/>
            <person name="Liu G."/>
            <person name="Yu Y."/>
            <person name="Song L."/>
            <person name="Wang X."/>
            <person name="Qu X."/>
        </authorList>
    </citation>
    <scope>NUCLEOTIDE SEQUENCE [LARGE SCALE GENOMIC DNA]</scope>
    <source>
        <strain evidence="2 3">170</strain>
    </source>
</reference>
<name>M4RGX9_9ALTE</name>
<dbReference type="AlphaFoldDB" id="M4RGX9"/>
<evidence type="ECO:0000313" key="2">
    <source>
        <dbReference type="EMBL" id="AGH42826.1"/>
    </source>
</evidence>
<organism evidence="2 3">
    <name type="scientific">Paraglaciecola psychrophila 170</name>
    <dbReference type="NCBI Taxonomy" id="1129794"/>
    <lineage>
        <taxon>Bacteria</taxon>
        <taxon>Pseudomonadati</taxon>
        <taxon>Pseudomonadota</taxon>
        <taxon>Gammaproteobacteria</taxon>
        <taxon>Alteromonadales</taxon>
        <taxon>Alteromonadaceae</taxon>
        <taxon>Paraglaciecola</taxon>
    </lineage>
</organism>
<feature type="coiled-coil region" evidence="1">
    <location>
        <begin position="163"/>
        <end position="193"/>
    </location>
</feature>
<dbReference type="EMBL" id="CP003837">
    <property type="protein sequence ID" value="AGH42826.1"/>
    <property type="molecule type" value="Genomic_DNA"/>
</dbReference>
<dbReference type="InterPro" id="IPR021242">
    <property type="entry name" value="DUF2799"/>
</dbReference>
<gene>
    <name evidence="2" type="ORF">C427_0716</name>
</gene>
<evidence type="ECO:0000256" key="1">
    <source>
        <dbReference type="SAM" id="Coils"/>
    </source>
</evidence>
<keyword evidence="1" id="KW-0175">Coiled coil</keyword>
<dbReference type="KEGG" id="gps:C427_0716"/>
<dbReference type="PATRIC" id="fig|1129794.4.peg.708"/>
<evidence type="ECO:0008006" key="4">
    <source>
        <dbReference type="Google" id="ProtNLM"/>
    </source>
</evidence>
<accession>M4RGX9</accession>
<evidence type="ECO:0000313" key="3">
    <source>
        <dbReference type="Proteomes" id="UP000011864"/>
    </source>
</evidence>